<keyword evidence="4" id="KW-1185">Reference proteome</keyword>
<keyword evidence="1" id="KW-0472">Membrane</keyword>
<dbReference type="EMBL" id="MU826830">
    <property type="protein sequence ID" value="KAJ7373768.1"/>
    <property type="molecule type" value="Genomic_DNA"/>
</dbReference>
<feature type="transmembrane region" description="Helical" evidence="1">
    <location>
        <begin position="186"/>
        <end position="207"/>
    </location>
</feature>
<keyword evidence="1" id="KW-0812">Transmembrane</keyword>
<evidence type="ECO:0000313" key="3">
    <source>
        <dbReference type="EMBL" id="KAJ7373768.1"/>
    </source>
</evidence>
<organism evidence="3 4">
    <name type="scientific">Desmophyllum pertusum</name>
    <dbReference type="NCBI Taxonomy" id="174260"/>
    <lineage>
        <taxon>Eukaryota</taxon>
        <taxon>Metazoa</taxon>
        <taxon>Cnidaria</taxon>
        <taxon>Anthozoa</taxon>
        <taxon>Hexacorallia</taxon>
        <taxon>Scleractinia</taxon>
        <taxon>Caryophylliina</taxon>
        <taxon>Caryophylliidae</taxon>
        <taxon>Desmophyllum</taxon>
    </lineage>
</organism>
<accession>A0A9X0CTM7</accession>
<protein>
    <submittedName>
        <fullName evidence="3">Uncharacterized protein</fullName>
    </submittedName>
</protein>
<sequence>MAWCTTSATSSYSLVVFLVLVGLILGSTSEPIEPQREPWLGSLDCPPSLTVQWNEILVRPPYVVKVIQYPTDDFDSTKQNSTDDFDSTKQNSTYDFDGLFPTILEMMLNECCRLSSNVVYLNSSDVEPDFNLPVIVNLEAVKYNINRQRNLTLVSMLPQTGTAFVVVKANKSDQLWQVMKSLFSTWPVLVLTLILSLLAGIIAWSLVG</sequence>
<keyword evidence="1" id="KW-1133">Transmembrane helix</keyword>
<reference evidence="3" key="1">
    <citation type="submission" date="2023-01" db="EMBL/GenBank/DDBJ databases">
        <title>Genome assembly of the deep-sea coral Lophelia pertusa.</title>
        <authorList>
            <person name="Herrera S."/>
            <person name="Cordes E."/>
        </authorList>
    </citation>
    <scope>NUCLEOTIDE SEQUENCE</scope>
    <source>
        <strain evidence="3">USNM1676648</strain>
        <tissue evidence="3">Polyp</tissue>
    </source>
</reference>
<dbReference type="AlphaFoldDB" id="A0A9X0CTM7"/>
<evidence type="ECO:0000313" key="4">
    <source>
        <dbReference type="Proteomes" id="UP001163046"/>
    </source>
</evidence>
<evidence type="ECO:0000256" key="1">
    <source>
        <dbReference type="SAM" id="Phobius"/>
    </source>
</evidence>
<feature type="chain" id="PRO_5040981769" evidence="2">
    <location>
        <begin position="30"/>
        <end position="208"/>
    </location>
</feature>
<gene>
    <name evidence="3" type="ORF">OS493_011377</name>
</gene>
<comment type="caution">
    <text evidence="3">The sequence shown here is derived from an EMBL/GenBank/DDBJ whole genome shotgun (WGS) entry which is preliminary data.</text>
</comment>
<evidence type="ECO:0000256" key="2">
    <source>
        <dbReference type="SAM" id="SignalP"/>
    </source>
</evidence>
<proteinExistence type="predicted"/>
<dbReference type="Proteomes" id="UP001163046">
    <property type="component" value="Unassembled WGS sequence"/>
</dbReference>
<feature type="signal peptide" evidence="2">
    <location>
        <begin position="1"/>
        <end position="29"/>
    </location>
</feature>
<name>A0A9X0CTM7_9CNID</name>
<keyword evidence="2" id="KW-0732">Signal</keyword>